<sequence length="226" mass="25960">MKKIILPLSMVLNLVLIIYLLSNDCKETASMEEPSHLVAANHVVDEKGLTVQPVNITMLGNSITYAGDWQQLLGRKDVFNGGKTGWTSQQLSWVIKDFIVPNRPRLCFFMAGINDYTLGITTQRIYENMAMIMDSIHRVGTHPIYTTTLYQEGNMERNREIDTLNAKMRSFCSQRGYDFMDLRPFLCEDGDILGEYVQEDHTHLEPSAYPQWAKAMRPILKKYDLD</sequence>
<dbReference type="PANTHER" id="PTHR30383">
    <property type="entry name" value="THIOESTERASE 1/PROTEASE 1/LYSOPHOSPHOLIPASE L1"/>
    <property type="match status" value="1"/>
</dbReference>
<dbReference type="Gene3D" id="3.40.50.1110">
    <property type="entry name" value="SGNH hydrolase"/>
    <property type="match status" value="1"/>
</dbReference>
<dbReference type="InterPro" id="IPR036514">
    <property type="entry name" value="SGNH_hydro_sf"/>
</dbReference>
<dbReference type="Pfam" id="PF13472">
    <property type="entry name" value="Lipase_GDSL_2"/>
    <property type="match status" value="1"/>
</dbReference>
<feature type="transmembrane region" description="Helical" evidence="1">
    <location>
        <begin position="5"/>
        <end position="22"/>
    </location>
</feature>
<dbReference type="InterPro" id="IPR051532">
    <property type="entry name" value="Ester_Hydrolysis_Enzymes"/>
</dbReference>
<feature type="domain" description="SGNH hydrolase-type esterase" evidence="2">
    <location>
        <begin position="59"/>
        <end position="209"/>
    </location>
</feature>
<dbReference type="SUPFAM" id="SSF52266">
    <property type="entry name" value="SGNH hydrolase"/>
    <property type="match status" value="1"/>
</dbReference>
<keyword evidence="1" id="KW-1133">Transmembrane helix</keyword>
<evidence type="ECO:0000256" key="1">
    <source>
        <dbReference type="SAM" id="Phobius"/>
    </source>
</evidence>
<dbReference type="Proteomes" id="UP000215244">
    <property type="component" value="Chromosome"/>
</dbReference>
<dbReference type="InterPro" id="IPR013830">
    <property type="entry name" value="SGNH_hydro"/>
</dbReference>
<reference evidence="3 4" key="1">
    <citation type="submission" date="2017-08" db="EMBL/GenBank/DDBJ databases">
        <title>The complete genome sequence of Maribacter sp. B1, isolated from deep-sea sediment.</title>
        <authorList>
            <person name="Wu Y.-H."/>
            <person name="Cheng H."/>
            <person name="Xu X.-W."/>
        </authorList>
    </citation>
    <scope>NUCLEOTIDE SEQUENCE [LARGE SCALE GENOMIC DNA]</scope>
    <source>
        <strain evidence="3 4">B1</strain>
    </source>
</reference>
<keyword evidence="4" id="KW-1185">Reference proteome</keyword>
<dbReference type="GO" id="GO:0016788">
    <property type="term" value="F:hydrolase activity, acting on ester bonds"/>
    <property type="evidence" value="ECO:0007669"/>
    <property type="project" value="UniProtKB-ARBA"/>
</dbReference>
<dbReference type="AlphaFoldDB" id="A0A223V2S2"/>
<keyword evidence="1" id="KW-0812">Transmembrane</keyword>
<dbReference type="OrthoDB" id="9790057at2"/>
<accession>A0A223V2S2</accession>
<organism evidence="3 4">
    <name type="scientific">Maribacter cobaltidurans</name>
    <dbReference type="NCBI Taxonomy" id="1178778"/>
    <lineage>
        <taxon>Bacteria</taxon>
        <taxon>Pseudomonadati</taxon>
        <taxon>Bacteroidota</taxon>
        <taxon>Flavobacteriia</taxon>
        <taxon>Flavobacteriales</taxon>
        <taxon>Flavobacteriaceae</taxon>
        <taxon>Maribacter</taxon>
    </lineage>
</organism>
<dbReference type="EMBL" id="CP022957">
    <property type="protein sequence ID" value="ASV29704.1"/>
    <property type="molecule type" value="Genomic_DNA"/>
</dbReference>
<evidence type="ECO:0000313" key="4">
    <source>
        <dbReference type="Proteomes" id="UP000215244"/>
    </source>
</evidence>
<protein>
    <recommendedName>
        <fullName evidence="2">SGNH hydrolase-type esterase domain-containing protein</fullName>
    </recommendedName>
</protein>
<name>A0A223V2S2_9FLAO</name>
<proteinExistence type="predicted"/>
<evidence type="ECO:0000259" key="2">
    <source>
        <dbReference type="Pfam" id="PF13472"/>
    </source>
</evidence>
<dbReference type="KEGG" id="marb:CJ263_05445"/>
<dbReference type="RefSeq" id="WP_094996328.1">
    <property type="nucleotide sequence ID" value="NZ_BMJL01000001.1"/>
</dbReference>
<keyword evidence="1" id="KW-0472">Membrane</keyword>
<gene>
    <name evidence="3" type="ORF">CJ263_05445</name>
</gene>
<evidence type="ECO:0000313" key="3">
    <source>
        <dbReference type="EMBL" id="ASV29704.1"/>
    </source>
</evidence>